<feature type="chain" id="PRO_5044788512" evidence="4">
    <location>
        <begin position="25"/>
        <end position="844"/>
    </location>
</feature>
<dbReference type="InterPro" id="IPR036772">
    <property type="entry name" value="SRCR-like_dom_sf"/>
</dbReference>
<sequence length="844" mass="94543">MAKDCTSILRVVQLLLLISQATQALRWTPVANNGSKSHICAGDNFTFPWTYVTENDDKIIVLFWFSDKNGSFASYFADTFTSSSRRVTYHGNAKMTLSDVREEDDDTYGVSIRLYGKTESVTKHARLTVVEPPKARDGELQVTELSQNSSHAGSTSHLHKWLKCGEFLSLGLPPVSVTWTDPLARRLPSSSFADGFFYLDLPPYAKGGNYTCSLDPDAEATKCLSSDSPLRMEASFLLETMETEIRDQAEDLQELKTELKELREKTLGFKVVDTNLLRIQELAGRVDELEAKGDNLTQETESQKLLDDARDKTQQESLQSLQDTVNDLKEKTHQEVQAGLDNLNIKLNEMTQTLTQHQTTDTQHSSSIDDILRRLNDVEKASERQTIVNGNLQNELSKLQQVSEQQKDKISTLQQETAELKEANEELKMANMTLSLKLEDVQARNQALYEELRDKTNILTNRVQTEERTRTSSSATMQNQLEAISQTLTLNSEQLNLKVSALKQEITELTEVDEALKTANETLNQRLEDVQTSSEASYKELREKTNILTNRVQMEEQTRARSSTQLQTRLDELTASQQESIRDLREKSERLKSGHDNLTQVLQDDTETLRGLVTEQHTLKEKSKRCEEDYQVLSQTTEGFRDTLGELTQRLQAEEQTLANSSAGLQTQLDDLSEMLTQHTSTASTTQAATDSQLSQVKQNLALLTTSSHDAVSRLGDVEDQLERLQQSVSENITRAMQTMTGSGELPSSVEESVRSLQLNVSQGQRTLATLQRQFVEFRTLSFKLRESGAQATLRAVYGQGAGPIVLDDVVCTGSELDIRLCPATTFGSHNCNHGEDAGVVCQP</sequence>
<evidence type="ECO:0000259" key="6">
    <source>
        <dbReference type="PROSITE" id="PS50835"/>
    </source>
</evidence>
<dbReference type="InterPro" id="IPR036179">
    <property type="entry name" value="Ig-like_dom_sf"/>
</dbReference>
<feature type="coiled-coil region" evidence="3">
    <location>
        <begin position="238"/>
        <end position="360"/>
    </location>
</feature>
<dbReference type="Proteomes" id="UP001519460">
    <property type="component" value="Unassembled WGS sequence"/>
</dbReference>
<evidence type="ECO:0000313" key="8">
    <source>
        <dbReference type="Proteomes" id="UP001519460"/>
    </source>
</evidence>
<evidence type="ECO:0000256" key="2">
    <source>
        <dbReference type="PROSITE-ProRule" id="PRU00196"/>
    </source>
</evidence>
<dbReference type="PANTHER" id="PTHR48071">
    <property type="entry name" value="SRCR DOMAIN-CONTAINING PROTEIN"/>
    <property type="match status" value="1"/>
</dbReference>
<evidence type="ECO:0000256" key="1">
    <source>
        <dbReference type="ARBA" id="ARBA00023157"/>
    </source>
</evidence>
<dbReference type="InterPro" id="IPR007110">
    <property type="entry name" value="Ig-like_dom"/>
</dbReference>
<feature type="coiled-coil region" evidence="3">
    <location>
        <begin position="389"/>
        <end position="558"/>
    </location>
</feature>
<comment type="caution">
    <text evidence="2">Lacks conserved residue(s) required for the propagation of feature annotation.</text>
</comment>
<feature type="domain" description="Ig-like" evidence="6">
    <location>
        <begin position="133"/>
        <end position="225"/>
    </location>
</feature>
<dbReference type="PROSITE" id="PS50835">
    <property type="entry name" value="IG_LIKE"/>
    <property type="match status" value="1"/>
</dbReference>
<feature type="disulfide bond" evidence="2">
    <location>
        <begin position="812"/>
        <end position="822"/>
    </location>
</feature>
<keyword evidence="1 2" id="KW-1015">Disulfide bond</keyword>
<dbReference type="PANTHER" id="PTHR48071:SF18">
    <property type="entry name" value="DELETED IN MALIGNANT BRAIN TUMORS 1 PROTEIN-RELATED"/>
    <property type="match status" value="1"/>
</dbReference>
<keyword evidence="4" id="KW-0732">Signal</keyword>
<protein>
    <submittedName>
        <fullName evidence="7">Uncharacterized protein</fullName>
    </submittedName>
</protein>
<organism evidence="7 8">
    <name type="scientific">Batillaria attramentaria</name>
    <dbReference type="NCBI Taxonomy" id="370345"/>
    <lineage>
        <taxon>Eukaryota</taxon>
        <taxon>Metazoa</taxon>
        <taxon>Spiralia</taxon>
        <taxon>Lophotrochozoa</taxon>
        <taxon>Mollusca</taxon>
        <taxon>Gastropoda</taxon>
        <taxon>Caenogastropoda</taxon>
        <taxon>Sorbeoconcha</taxon>
        <taxon>Cerithioidea</taxon>
        <taxon>Batillariidae</taxon>
        <taxon>Batillaria</taxon>
    </lineage>
</organism>
<evidence type="ECO:0000256" key="3">
    <source>
        <dbReference type="SAM" id="Coils"/>
    </source>
</evidence>
<dbReference type="PROSITE" id="PS50287">
    <property type="entry name" value="SRCR_2"/>
    <property type="match status" value="1"/>
</dbReference>
<dbReference type="AlphaFoldDB" id="A0ABD0JWC9"/>
<evidence type="ECO:0000256" key="4">
    <source>
        <dbReference type="SAM" id="SignalP"/>
    </source>
</evidence>
<dbReference type="InterPro" id="IPR013783">
    <property type="entry name" value="Ig-like_fold"/>
</dbReference>
<dbReference type="Gene3D" id="2.60.40.10">
    <property type="entry name" value="Immunoglobulins"/>
    <property type="match status" value="1"/>
</dbReference>
<evidence type="ECO:0000259" key="5">
    <source>
        <dbReference type="PROSITE" id="PS50287"/>
    </source>
</evidence>
<keyword evidence="3" id="KW-0175">Coiled coil</keyword>
<dbReference type="Gene3D" id="3.10.250.10">
    <property type="entry name" value="SRCR-like domain"/>
    <property type="match status" value="1"/>
</dbReference>
<comment type="caution">
    <text evidence="7">The sequence shown here is derived from an EMBL/GenBank/DDBJ whole genome shotgun (WGS) entry which is preliminary data.</text>
</comment>
<dbReference type="SUPFAM" id="SSF48726">
    <property type="entry name" value="Immunoglobulin"/>
    <property type="match status" value="1"/>
</dbReference>
<feature type="domain" description="SRCR" evidence="5">
    <location>
        <begin position="737"/>
        <end position="843"/>
    </location>
</feature>
<evidence type="ECO:0000313" key="7">
    <source>
        <dbReference type="EMBL" id="KAK7479405.1"/>
    </source>
</evidence>
<dbReference type="SUPFAM" id="SSF56487">
    <property type="entry name" value="SRCR-like"/>
    <property type="match status" value="1"/>
</dbReference>
<accession>A0ABD0JWC9</accession>
<reference evidence="7 8" key="1">
    <citation type="journal article" date="2023" name="Sci. Data">
        <title>Genome assembly of the Korean intertidal mud-creeper Batillaria attramentaria.</title>
        <authorList>
            <person name="Patra A.K."/>
            <person name="Ho P.T."/>
            <person name="Jun S."/>
            <person name="Lee S.J."/>
            <person name="Kim Y."/>
            <person name="Won Y.J."/>
        </authorList>
    </citation>
    <scope>NUCLEOTIDE SEQUENCE [LARGE SCALE GENOMIC DNA]</scope>
    <source>
        <strain evidence="7">Wonlab-2016</strain>
    </source>
</reference>
<proteinExistence type="predicted"/>
<dbReference type="EMBL" id="JACVVK020000303">
    <property type="protein sequence ID" value="KAK7479405.1"/>
    <property type="molecule type" value="Genomic_DNA"/>
</dbReference>
<gene>
    <name evidence="7" type="ORF">BaRGS_00029322</name>
</gene>
<keyword evidence="8" id="KW-1185">Reference proteome</keyword>
<dbReference type="SMART" id="SM00202">
    <property type="entry name" value="SR"/>
    <property type="match status" value="1"/>
</dbReference>
<dbReference type="Pfam" id="PF00530">
    <property type="entry name" value="SRCR"/>
    <property type="match status" value="1"/>
</dbReference>
<name>A0ABD0JWC9_9CAEN</name>
<feature type="signal peptide" evidence="4">
    <location>
        <begin position="1"/>
        <end position="24"/>
    </location>
</feature>
<dbReference type="InterPro" id="IPR001190">
    <property type="entry name" value="SRCR"/>
</dbReference>